<dbReference type="EMBL" id="CAJOBO010000586">
    <property type="protein sequence ID" value="CAF4252519.1"/>
    <property type="molecule type" value="Genomic_DNA"/>
</dbReference>
<evidence type="ECO:0000256" key="3">
    <source>
        <dbReference type="ARBA" id="ARBA00022833"/>
    </source>
</evidence>
<gene>
    <name evidence="10" type="ORF">HFQ381_LOCUS10546</name>
</gene>
<dbReference type="InterPro" id="IPR050234">
    <property type="entry name" value="Nuclear_hormone_rcpt_NR1"/>
</dbReference>
<dbReference type="SMART" id="SM00399">
    <property type="entry name" value="ZnF_C4"/>
    <property type="match status" value="1"/>
</dbReference>
<feature type="domain" description="Nuclear receptor" evidence="9">
    <location>
        <begin position="69"/>
        <end position="145"/>
    </location>
</feature>
<dbReference type="PANTHER" id="PTHR24082">
    <property type="entry name" value="NUCLEAR HORMONE RECEPTOR"/>
    <property type="match status" value="1"/>
</dbReference>
<comment type="caution">
    <text evidence="10">The sequence shown here is derived from an EMBL/GenBank/DDBJ whole genome shotgun (WGS) entry which is preliminary data.</text>
</comment>
<evidence type="ECO:0000313" key="11">
    <source>
        <dbReference type="Proteomes" id="UP000663851"/>
    </source>
</evidence>
<accession>A0A820EWR3</accession>
<dbReference type="GO" id="GO:0045944">
    <property type="term" value="P:positive regulation of transcription by RNA polymerase II"/>
    <property type="evidence" value="ECO:0007669"/>
    <property type="project" value="TreeGrafter"/>
</dbReference>
<dbReference type="SUPFAM" id="SSF57716">
    <property type="entry name" value="Glucocorticoid receptor-like (DNA-binding domain)"/>
    <property type="match status" value="1"/>
</dbReference>
<dbReference type="GO" id="GO:0030154">
    <property type="term" value="P:cell differentiation"/>
    <property type="evidence" value="ECO:0007669"/>
    <property type="project" value="TreeGrafter"/>
</dbReference>
<evidence type="ECO:0000313" key="10">
    <source>
        <dbReference type="EMBL" id="CAF4252519.1"/>
    </source>
</evidence>
<dbReference type="PANTHER" id="PTHR24082:SF507">
    <property type="entry name" value="BILE ACID RECEPTOR-RELATED"/>
    <property type="match status" value="1"/>
</dbReference>
<name>A0A820EWR3_9BILA</name>
<keyword evidence="3" id="KW-0862">Zinc</keyword>
<dbReference type="GO" id="GO:0000122">
    <property type="term" value="P:negative regulation of transcription by RNA polymerase II"/>
    <property type="evidence" value="ECO:0007669"/>
    <property type="project" value="TreeGrafter"/>
</dbReference>
<dbReference type="AlphaFoldDB" id="A0A820EWR3"/>
<dbReference type="InterPro" id="IPR001628">
    <property type="entry name" value="Znf_hrmn_rcpt"/>
</dbReference>
<keyword evidence="4" id="KW-0805">Transcription regulation</keyword>
<evidence type="ECO:0000256" key="1">
    <source>
        <dbReference type="ARBA" id="ARBA00022723"/>
    </source>
</evidence>
<protein>
    <recommendedName>
        <fullName evidence="9">Nuclear receptor domain-containing protein</fullName>
    </recommendedName>
</protein>
<evidence type="ECO:0000256" key="7">
    <source>
        <dbReference type="ARBA" id="ARBA00023170"/>
    </source>
</evidence>
<sequence>MKTSKKVESLKSNSSRVGLPSARLGFGLRCTNLLTGACSVLIKINNLKFILSTTMPCELRKDSRRKNFSSVCQVCGWNEASIHYDVICCFPCKMFFRRNAHLDLITSQCEFNGRCDVNTHSRKSCRFCRMKKCLNVGMKKDLFRPARTKRHAKRQDFNDVVECRNKVLVSLTVQPLDLLCNDRSLLSTDQWSLLSNVVHCYDTLSPIPEIQLTMATFATAPPKHRLKIAANNLMATMNAFFSSVWSFVAAVPHFAALPLIIRQNLIQRNVHQMGALSGAHICQEGSFHDDPFNRSVAFSEYGEPQMVLMLKAIELGILDRTISKLFLLVMSLSTASDMVQPSSNYKNLWKGILLSSSE</sequence>
<evidence type="ECO:0000256" key="4">
    <source>
        <dbReference type="ARBA" id="ARBA00023015"/>
    </source>
</evidence>
<evidence type="ECO:0000256" key="5">
    <source>
        <dbReference type="ARBA" id="ARBA00023125"/>
    </source>
</evidence>
<keyword evidence="8" id="KW-0539">Nucleus</keyword>
<dbReference type="GO" id="GO:0004879">
    <property type="term" value="F:nuclear receptor activity"/>
    <property type="evidence" value="ECO:0007669"/>
    <property type="project" value="TreeGrafter"/>
</dbReference>
<evidence type="ECO:0000256" key="2">
    <source>
        <dbReference type="ARBA" id="ARBA00022771"/>
    </source>
</evidence>
<dbReference type="InterPro" id="IPR013088">
    <property type="entry name" value="Znf_NHR/GATA"/>
</dbReference>
<dbReference type="Gene3D" id="3.30.50.10">
    <property type="entry name" value="Erythroid Transcription Factor GATA-1, subunit A"/>
    <property type="match status" value="1"/>
</dbReference>
<keyword evidence="2" id="KW-0863">Zinc-finger</keyword>
<organism evidence="10 11">
    <name type="scientific">Rotaria socialis</name>
    <dbReference type="NCBI Taxonomy" id="392032"/>
    <lineage>
        <taxon>Eukaryota</taxon>
        <taxon>Metazoa</taxon>
        <taxon>Spiralia</taxon>
        <taxon>Gnathifera</taxon>
        <taxon>Rotifera</taxon>
        <taxon>Eurotatoria</taxon>
        <taxon>Bdelloidea</taxon>
        <taxon>Philodinida</taxon>
        <taxon>Philodinidae</taxon>
        <taxon>Rotaria</taxon>
    </lineage>
</organism>
<keyword evidence="1" id="KW-0479">Metal-binding</keyword>
<dbReference type="PRINTS" id="PR00047">
    <property type="entry name" value="STROIDFINGER"/>
</dbReference>
<evidence type="ECO:0000256" key="8">
    <source>
        <dbReference type="ARBA" id="ARBA00023242"/>
    </source>
</evidence>
<dbReference type="GO" id="GO:0000978">
    <property type="term" value="F:RNA polymerase II cis-regulatory region sequence-specific DNA binding"/>
    <property type="evidence" value="ECO:0007669"/>
    <property type="project" value="TreeGrafter"/>
</dbReference>
<dbReference type="Pfam" id="PF00105">
    <property type="entry name" value="zf-C4"/>
    <property type="match status" value="1"/>
</dbReference>
<evidence type="ECO:0000259" key="9">
    <source>
        <dbReference type="PROSITE" id="PS51030"/>
    </source>
</evidence>
<dbReference type="GO" id="GO:0008270">
    <property type="term" value="F:zinc ion binding"/>
    <property type="evidence" value="ECO:0007669"/>
    <property type="project" value="UniProtKB-KW"/>
</dbReference>
<keyword evidence="7" id="KW-0675">Receptor</keyword>
<proteinExistence type="predicted"/>
<reference evidence="10" key="1">
    <citation type="submission" date="2021-02" db="EMBL/GenBank/DDBJ databases">
        <authorList>
            <person name="Nowell W R."/>
        </authorList>
    </citation>
    <scope>NUCLEOTIDE SEQUENCE</scope>
</reference>
<dbReference type="Proteomes" id="UP000663851">
    <property type="component" value="Unassembled WGS sequence"/>
</dbReference>
<keyword evidence="5" id="KW-0238">DNA-binding</keyword>
<dbReference type="PROSITE" id="PS51030">
    <property type="entry name" value="NUCLEAR_REC_DBD_2"/>
    <property type="match status" value="1"/>
</dbReference>
<evidence type="ECO:0000256" key="6">
    <source>
        <dbReference type="ARBA" id="ARBA00023163"/>
    </source>
</evidence>
<keyword evidence="6" id="KW-0804">Transcription</keyword>